<feature type="domain" description="PIN" evidence="7">
    <location>
        <begin position="6"/>
        <end position="128"/>
    </location>
</feature>
<feature type="binding site" evidence="6">
    <location>
        <position position="8"/>
    </location>
    <ligand>
        <name>Mg(2+)</name>
        <dbReference type="ChEBI" id="CHEBI:18420"/>
    </ligand>
</feature>
<dbReference type="InterPro" id="IPR006226">
    <property type="entry name" value="Mtu_PIN"/>
</dbReference>
<keyword evidence="9" id="KW-1185">Reference proteome</keyword>
<evidence type="ECO:0000259" key="7">
    <source>
        <dbReference type="Pfam" id="PF01850"/>
    </source>
</evidence>
<keyword evidence="1 6" id="KW-1277">Toxin-antitoxin system</keyword>
<dbReference type="AlphaFoldDB" id="A0A917F1U8"/>
<evidence type="ECO:0000256" key="4">
    <source>
        <dbReference type="ARBA" id="ARBA00022801"/>
    </source>
</evidence>
<evidence type="ECO:0000313" key="9">
    <source>
        <dbReference type="Proteomes" id="UP000649179"/>
    </source>
</evidence>
<dbReference type="RefSeq" id="WP_188777933.1">
    <property type="nucleotide sequence ID" value="NZ_BMKQ01000001.1"/>
</dbReference>
<dbReference type="EMBL" id="BMKQ01000001">
    <property type="protein sequence ID" value="GGF34562.1"/>
    <property type="molecule type" value="Genomic_DNA"/>
</dbReference>
<dbReference type="GO" id="GO:0016788">
    <property type="term" value="F:hydrolase activity, acting on ester bonds"/>
    <property type="evidence" value="ECO:0007669"/>
    <property type="project" value="InterPro"/>
</dbReference>
<organism evidence="8 9">
    <name type="scientific">Marmoricola endophyticus</name>
    <dbReference type="NCBI Taxonomy" id="2040280"/>
    <lineage>
        <taxon>Bacteria</taxon>
        <taxon>Bacillati</taxon>
        <taxon>Actinomycetota</taxon>
        <taxon>Actinomycetes</taxon>
        <taxon>Propionibacteriales</taxon>
        <taxon>Nocardioidaceae</taxon>
        <taxon>Marmoricola</taxon>
    </lineage>
</organism>
<keyword evidence="5 6" id="KW-0460">Magnesium</keyword>
<comment type="similarity">
    <text evidence="6">Belongs to the PINc/VapC protein family.</text>
</comment>
<dbReference type="Pfam" id="PF01850">
    <property type="entry name" value="PIN"/>
    <property type="match status" value="1"/>
</dbReference>
<name>A0A917F1U8_9ACTN</name>
<dbReference type="GO" id="GO:0000287">
    <property type="term" value="F:magnesium ion binding"/>
    <property type="evidence" value="ECO:0007669"/>
    <property type="project" value="UniProtKB-UniRule"/>
</dbReference>
<dbReference type="GO" id="GO:0090729">
    <property type="term" value="F:toxin activity"/>
    <property type="evidence" value="ECO:0007669"/>
    <property type="project" value="UniProtKB-KW"/>
</dbReference>
<evidence type="ECO:0000313" key="8">
    <source>
        <dbReference type="EMBL" id="GGF34562.1"/>
    </source>
</evidence>
<dbReference type="InterPro" id="IPR022907">
    <property type="entry name" value="VapC_family"/>
</dbReference>
<dbReference type="GO" id="GO:0004540">
    <property type="term" value="F:RNA nuclease activity"/>
    <property type="evidence" value="ECO:0007669"/>
    <property type="project" value="InterPro"/>
</dbReference>
<dbReference type="NCBIfam" id="TIGR00028">
    <property type="entry name" value="Mtu_PIN_fam"/>
    <property type="match status" value="1"/>
</dbReference>
<dbReference type="HAMAP" id="MF_00265">
    <property type="entry name" value="VapC_Nob1"/>
    <property type="match status" value="1"/>
</dbReference>
<dbReference type="GO" id="GO:0045926">
    <property type="term" value="P:negative regulation of growth"/>
    <property type="evidence" value="ECO:0007669"/>
    <property type="project" value="UniProtKB-ARBA"/>
</dbReference>
<evidence type="ECO:0000256" key="6">
    <source>
        <dbReference type="HAMAP-Rule" id="MF_00265"/>
    </source>
</evidence>
<accession>A0A917F1U8</accession>
<keyword evidence="6" id="KW-0800">Toxin</keyword>
<dbReference type="EC" id="3.1.-.-" evidence="6"/>
<protein>
    <recommendedName>
        <fullName evidence="6">Ribonuclease VapC</fullName>
        <shortName evidence="6">RNase VapC</shortName>
        <ecNumber evidence="6">3.1.-.-</ecNumber>
    </recommendedName>
    <alternativeName>
        <fullName evidence="6">Toxin VapC</fullName>
    </alternativeName>
</protein>
<evidence type="ECO:0000256" key="3">
    <source>
        <dbReference type="ARBA" id="ARBA00022723"/>
    </source>
</evidence>
<dbReference type="InterPro" id="IPR002716">
    <property type="entry name" value="PIN_dom"/>
</dbReference>
<reference evidence="8" key="2">
    <citation type="submission" date="2020-09" db="EMBL/GenBank/DDBJ databases">
        <authorList>
            <person name="Sun Q."/>
            <person name="Zhou Y."/>
        </authorList>
    </citation>
    <scope>NUCLEOTIDE SEQUENCE</scope>
    <source>
        <strain evidence="8">CGMCC 1.16067</strain>
    </source>
</reference>
<comment type="caution">
    <text evidence="8">The sequence shown here is derived from an EMBL/GenBank/DDBJ whole genome shotgun (WGS) entry which is preliminary data.</text>
</comment>
<sequence length="142" mass="15393">MTDLAIPDVNVLVALTNPAHEFHREAHRWLAGTSRYATTPITESGLLRMLLNPVVTGQPVSTRLALTILAGVRTDRRAEFLPDDTSLTDAAVDTTGLTGHRQVTDWHLTNLAARHDAVLVTFDRRLAAAMVPADAARVHALG</sequence>
<keyword evidence="2 6" id="KW-0540">Nuclease</keyword>
<gene>
    <name evidence="8" type="primary">vapc39</name>
    <name evidence="6" type="synonym">vapC</name>
    <name evidence="8" type="ORF">GCM10011519_05060</name>
</gene>
<dbReference type="SUPFAM" id="SSF88723">
    <property type="entry name" value="PIN domain-like"/>
    <property type="match status" value="1"/>
</dbReference>
<keyword evidence="4 6" id="KW-0378">Hydrolase</keyword>
<dbReference type="InterPro" id="IPR029060">
    <property type="entry name" value="PIN-like_dom_sf"/>
</dbReference>
<evidence type="ECO:0000256" key="5">
    <source>
        <dbReference type="ARBA" id="ARBA00022842"/>
    </source>
</evidence>
<proteinExistence type="inferred from homology"/>
<feature type="binding site" evidence="6">
    <location>
        <position position="105"/>
    </location>
    <ligand>
        <name>Mg(2+)</name>
        <dbReference type="ChEBI" id="CHEBI:18420"/>
    </ligand>
</feature>
<reference evidence="8" key="1">
    <citation type="journal article" date="2014" name="Int. J. Syst. Evol. Microbiol.">
        <title>Complete genome sequence of Corynebacterium casei LMG S-19264T (=DSM 44701T), isolated from a smear-ripened cheese.</title>
        <authorList>
            <consortium name="US DOE Joint Genome Institute (JGI-PGF)"/>
            <person name="Walter F."/>
            <person name="Albersmeier A."/>
            <person name="Kalinowski J."/>
            <person name="Ruckert C."/>
        </authorList>
    </citation>
    <scope>NUCLEOTIDE SEQUENCE</scope>
    <source>
        <strain evidence="8">CGMCC 1.16067</strain>
    </source>
</reference>
<evidence type="ECO:0000256" key="1">
    <source>
        <dbReference type="ARBA" id="ARBA00022649"/>
    </source>
</evidence>
<comment type="cofactor">
    <cofactor evidence="6">
        <name>Mg(2+)</name>
        <dbReference type="ChEBI" id="CHEBI:18420"/>
    </cofactor>
</comment>
<evidence type="ECO:0000256" key="2">
    <source>
        <dbReference type="ARBA" id="ARBA00022722"/>
    </source>
</evidence>
<dbReference type="Gene3D" id="3.40.50.1010">
    <property type="entry name" value="5'-nuclease"/>
    <property type="match status" value="1"/>
</dbReference>
<dbReference type="Proteomes" id="UP000649179">
    <property type="component" value="Unassembled WGS sequence"/>
</dbReference>
<keyword evidence="3 6" id="KW-0479">Metal-binding</keyword>
<comment type="function">
    <text evidence="6">Toxic component of a toxin-antitoxin (TA) system. An RNase.</text>
</comment>